<dbReference type="Pfam" id="PF04343">
    <property type="entry name" value="DUF488"/>
    <property type="match status" value="1"/>
</dbReference>
<proteinExistence type="predicted"/>
<dbReference type="Proteomes" id="UP000242847">
    <property type="component" value="Unassembled WGS sequence"/>
</dbReference>
<reference evidence="1 2" key="1">
    <citation type="submission" date="2017-01" db="EMBL/GenBank/DDBJ databases">
        <title>Draft genome sequence of Pseudomonas pachastrellae type strain CCUG 46540T from a deep sea.</title>
        <authorList>
            <person name="Gomila M."/>
            <person name="Mulet M."/>
            <person name="Lalucat J."/>
            <person name="Garcia-Valdes E."/>
        </authorList>
    </citation>
    <scope>NUCLEOTIDE SEQUENCE [LARGE SCALE GENOMIC DNA]</scope>
    <source>
        <strain evidence="1 2">CCUG 46540</strain>
    </source>
</reference>
<dbReference type="AlphaFoldDB" id="A0A1S8DEM9"/>
<dbReference type="STRING" id="254161.SAMN05216256_12525"/>
<protein>
    <recommendedName>
        <fullName evidence="3">DUF488 domain-containing protein</fullName>
    </recommendedName>
</protein>
<sequence>MKIFTIGFTRKSAEQFFSLLGEGRVKTLIDVRLNNHSQLAGFAKRDDLAFFLREFCQAEYMEMPEMAPTKPLLGAYRNKDISWGEYEARFLDLMATRRIEHLIRPAQLADGCLLCSEHLPHQCHRRLVVEYLSMCWDEPVSVEHLY</sequence>
<name>A0A1S8DEM9_9GAMM</name>
<dbReference type="PANTHER" id="PTHR39337">
    <property type="entry name" value="BLR5642 PROTEIN"/>
    <property type="match status" value="1"/>
</dbReference>
<dbReference type="EMBL" id="MUBC01000039">
    <property type="protein sequence ID" value="ONM43000.1"/>
    <property type="molecule type" value="Genomic_DNA"/>
</dbReference>
<dbReference type="RefSeq" id="WP_083728530.1">
    <property type="nucleotide sequence ID" value="NZ_FOUD01000025.1"/>
</dbReference>
<dbReference type="PANTHER" id="PTHR39337:SF1">
    <property type="entry name" value="BLR5642 PROTEIN"/>
    <property type="match status" value="1"/>
</dbReference>
<dbReference type="OrthoDB" id="9789109at2"/>
<organism evidence="1 2">
    <name type="scientific">Halopseudomonas pachastrellae</name>
    <dbReference type="NCBI Taxonomy" id="254161"/>
    <lineage>
        <taxon>Bacteria</taxon>
        <taxon>Pseudomonadati</taxon>
        <taxon>Pseudomonadota</taxon>
        <taxon>Gammaproteobacteria</taxon>
        <taxon>Pseudomonadales</taxon>
        <taxon>Pseudomonadaceae</taxon>
        <taxon>Halopseudomonas</taxon>
    </lineage>
</organism>
<evidence type="ECO:0008006" key="3">
    <source>
        <dbReference type="Google" id="ProtNLM"/>
    </source>
</evidence>
<dbReference type="InterPro" id="IPR007438">
    <property type="entry name" value="DUF488"/>
</dbReference>
<comment type="caution">
    <text evidence="1">The sequence shown here is derived from an EMBL/GenBank/DDBJ whole genome shotgun (WGS) entry which is preliminary data.</text>
</comment>
<evidence type="ECO:0000313" key="1">
    <source>
        <dbReference type="EMBL" id="ONM43000.1"/>
    </source>
</evidence>
<keyword evidence="2" id="KW-1185">Reference proteome</keyword>
<gene>
    <name evidence="1" type="ORF">BXT89_15195</name>
</gene>
<accession>A0A1S8DEM9</accession>
<evidence type="ECO:0000313" key="2">
    <source>
        <dbReference type="Proteomes" id="UP000242847"/>
    </source>
</evidence>